<organism evidence="6 7">
    <name type="scientific">Variovorax rhizosphaerae</name>
    <dbReference type="NCBI Taxonomy" id="1836200"/>
    <lineage>
        <taxon>Bacteria</taxon>
        <taxon>Pseudomonadati</taxon>
        <taxon>Pseudomonadota</taxon>
        <taxon>Betaproteobacteria</taxon>
        <taxon>Burkholderiales</taxon>
        <taxon>Comamonadaceae</taxon>
        <taxon>Variovorax</taxon>
    </lineage>
</organism>
<evidence type="ECO:0000256" key="3">
    <source>
        <dbReference type="ARBA" id="ARBA00023125"/>
    </source>
</evidence>
<dbReference type="Pfam" id="PF00126">
    <property type="entry name" value="HTH_1"/>
    <property type="match status" value="1"/>
</dbReference>
<dbReference type="SUPFAM" id="SSF53850">
    <property type="entry name" value="Periplasmic binding protein-like II"/>
    <property type="match status" value="1"/>
</dbReference>
<evidence type="ECO:0000313" key="7">
    <source>
        <dbReference type="Proteomes" id="UP001385892"/>
    </source>
</evidence>
<reference evidence="6 7" key="1">
    <citation type="submission" date="2024-03" db="EMBL/GenBank/DDBJ databases">
        <title>Novel species of the genus Variovorax.</title>
        <authorList>
            <person name="Liu Q."/>
            <person name="Xin Y.-H."/>
        </authorList>
    </citation>
    <scope>NUCLEOTIDE SEQUENCE [LARGE SCALE GENOMIC DNA]</scope>
    <source>
        <strain evidence="6 7">KACC 18900</strain>
    </source>
</reference>
<dbReference type="InterPro" id="IPR005119">
    <property type="entry name" value="LysR_subst-bd"/>
</dbReference>
<dbReference type="InterPro" id="IPR036388">
    <property type="entry name" value="WH-like_DNA-bd_sf"/>
</dbReference>
<dbReference type="RefSeq" id="WP_340348196.1">
    <property type="nucleotide sequence ID" value="NZ_JBBKZT010000035.1"/>
</dbReference>
<evidence type="ECO:0000256" key="4">
    <source>
        <dbReference type="ARBA" id="ARBA00023163"/>
    </source>
</evidence>
<dbReference type="Gene3D" id="1.10.10.10">
    <property type="entry name" value="Winged helix-like DNA-binding domain superfamily/Winged helix DNA-binding domain"/>
    <property type="match status" value="1"/>
</dbReference>
<evidence type="ECO:0000259" key="5">
    <source>
        <dbReference type="PROSITE" id="PS50931"/>
    </source>
</evidence>
<dbReference type="EMBL" id="JBBKZT010000035">
    <property type="protein sequence ID" value="MEJ8852272.1"/>
    <property type="molecule type" value="Genomic_DNA"/>
</dbReference>
<proteinExistence type="inferred from homology"/>
<sequence>MAARGNLTFPCCCVLAGLFVFLVSVGEFCFSPHIRAIDQNWHGVRKSHSASHFDAITPAHEMTRKLPPLNALKAFEAAARHVSFTKAAGELHVTHGAVSRQVSLLEDWLGVALFQRGGSQIGLTDSGRAYAQELTSLLDRLSVATAQATQTTSAINVSAPPTFTMRWLIPRLSTYQRKRPGVEVRLTTSIAPVHFQENRYDIAIRGALEPMTGCDSVPFMTETIVPICHADFVESGGLRSPADLSRHTLIRYATEPYPWSTWFEAAGMQKIAGGATLHFEQMYFALQAAAEGLGVVLVPLFLVADDIVAGKLCAPFGLHGAMHRHYYANTSPASSHNAVIAEFRAWLVEEGRSTERAITTWAQETLTHVRPPAKTKAGRRKP</sequence>
<dbReference type="PANTHER" id="PTHR30537:SF74">
    <property type="entry name" value="HTH-TYPE TRANSCRIPTIONAL REGULATOR TRPI"/>
    <property type="match status" value="1"/>
</dbReference>
<protein>
    <submittedName>
        <fullName evidence="6">Transcriptional regulator GcvA</fullName>
    </submittedName>
</protein>
<keyword evidence="3" id="KW-0238">DNA-binding</keyword>
<evidence type="ECO:0000313" key="6">
    <source>
        <dbReference type="EMBL" id="MEJ8852272.1"/>
    </source>
</evidence>
<evidence type="ECO:0000256" key="1">
    <source>
        <dbReference type="ARBA" id="ARBA00009437"/>
    </source>
</evidence>
<dbReference type="NCBIfam" id="NF008352">
    <property type="entry name" value="PRK11139.1"/>
    <property type="match status" value="1"/>
</dbReference>
<comment type="similarity">
    <text evidence="1">Belongs to the LysR transcriptional regulatory family.</text>
</comment>
<keyword evidence="2" id="KW-0805">Transcription regulation</keyword>
<keyword evidence="7" id="KW-1185">Reference proteome</keyword>
<dbReference type="InterPro" id="IPR000847">
    <property type="entry name" value="LysR_HTH_N"/>
</dbReference>
<dbReference type="Pfam" id="PF03466">
    <property type="entry name" value="LysR_substrate"/>
    <property type="match status" value="1"/>
</dbReference>
<dbReference type="Gene3D" id="3.40.190.10">
    <property type="entry name" value="Periplasmic binding protein-like II"/>
    <property type="match status" value="2"/>
</dbReference>
<dbReference type="InterPro" id="IPR036390">
    <property type="entry name" value="WH_DNA-bd_sf"/>
</dbReference>
<dbReference type="InterPro" id="IPR058163">
    <property type="entry name" value="LysR-type_TF_proteobact-type"/>
</dbReference>
<accession>A0ABU8WXM0</accession>
<evidence type="ECO:0000256" key="2">
    <source>
        <dbReference type="ARBA" id="ARBA00023015"/>
    </source>
</evidence>
<feature type="domain" description="HTH lysR-type" evidence="5">
    <location>
        <begin position="67"/>
        <end position="124"/>
    </location>
</feature>
<dbReference type="SUPFAM" id="SSF46785">
    <property type="entry name" value="Winged helix' DNA-binding domain"/>
    <property type="match status" value="1"/>
</dbReference>
<gene>
    <name evidence="6" type="primary">gcvA</name>
    <name evidence="6" type="ORF">WKW82_36995</name>
</gene>
<comment type="caution">
    <text evidence="6">The sequence shown here is derived from an EMBL/GenBank/DDBJ whole genome shotgun (WGS) entry which is preliminary data.</text>
</comment>
<dbReference type="PRINTS" id="PR00039">
    <property type="entry name" value="HTHLYSR"/>
</dbReference>
<dbReference type="CDD" id="cd08432">
    <property type="entry name" value="PBP2_GcdR_TrpI_HvrB_AmpR_like"/>
    <property type="match status" value="1"/>
</dbReference>
<dbReference type="PROSITE" id="PS50931">
    <property type="entry name" value="HTH_LYSR"/>
    <property type="match status" value="1"/>
</dbReference>
<name>A0ABU8WXM0_9BURK</name>
<dbReference type="Proteomes" id="UP001385892">
    <property type="component" value="Unassembled WGS sequence"/>
</dbReference>
<dbReference type="PANTHER" id="PTHR30537">
    <property type="entry name" value="HTH-TYPE TRANSCRIPTIONAL REGULATOR"/>
    <property type="match status" value="1"/>
</dbReference>
<keyword evidence="4" id="KW-0804">Transcription</keyword>